<keyword evidence="1" id="KW-0418">Kinase</keyword>
<dbReference type="GO" id="GO:0016301">
    <property type="term" value="F:kinase activity"/>
    <property type="evidence" value="ECO:0007669"/>
    <property type="project" value="UniProtKB-KW"/>
</dbReference>
<name>A0A0A6VE63_9BACI</name>
<dbReference type="EMBL" id="JRUN01000015">
    <property type="protein sequence ID" value="KHD85861.1"/>
    <property type="molecule type" value="Genomic_DNA"/>
</dbReference>
<dbReference type="Proteomes" id="UP000476934">
    <property type="component" value="Unassembled WGS sequence"/>
</dbReference>
<evidence type="ECO:0000313" key="2">
    <source>
        <dbReference type="EMBL" id="NEY21225.1"/>
    </source>
</evidence>
<reference evidence="2 4" key="3">
    <citation type="submission" date="2020-03" db="EMBL/GenBank/DDBJ databases">
        <title>Bacillus aquiflavi sp. nov., isolated from yellow water of strong flavor Chinese baijiu in Yibin region of China.</title>
        <authorList>
            <person name="Xie J."/>
        </authorList>
    </citation>
    <scope>NUCLEOTIDE SEQUENCE [LARGE SCALE GENOMIC DNA]</scope>
    <source>
        <strain evidence="2 4">Gsoil 114</strain>
    </source>
</reference>
<comment type="caution">
    <text evidence="1">The sequence shown here is derived from an EMBL/GenBank/DDBJ whole genome shotgun (WGS) entry which is preliminary data.</text>
</comment>
<organism evidence="1 3">
    <name type="scientific">Heyndrickxia ginsengihumi</name>
    <dbReference type="NCBI Taxonomy" id="363870"/>
    <lineage>
        <taxon>Bacteria</taxon>
        <taxon>Bacillati</taxon>
        <taxon>Bacillota</taxon>
        <taxon>Bacilli</taxon>
        <taxon>Bacillales</taxon>
        <taxon>Bacillaceae</taxon>
        <taxon>Heyndrickxia</taxon>
    </lineage>
</organism>
<dbReference type="RefSeq" id="WP_035348760.1">
    <property type="nucleotide sequence ID" value="NZ_JAAIWK010000029.1"/>
</dbReference>
<evidence type="ECO:0000313" key="3">
    <source>
        <dbReference type="Proteomes" id="UP000030588"/>
    </source>
</evidence>
<accession>A0A0A6VE63</accession>
<protein>
    <submittedName>
        <fullName evidence="2">Fur-regulated basic protein FbpA</fullName>
    </submittedName>
    <submittedName>
        <fullName evidence="1">Hisitidine kinase</fullName>
    </submittedName>
</protein>
<dbReference type="InterPro" id="IPR025072">
    <property type="entry name" value="Fur_reg_FbpA"/>
</dbReference>
<keyword evidence="1" id="KW-0808">Transferase</keyword>
<evidence type="ECO:0000313" key="4">
    <source>
        <dbReference type="Proteomes" id="UP000476934"/>
    </source>
</evidence>
<reference evidence="2" key="2">
    <citation type="submission" date="2020-02" db="EMBL/GenBank/DDBJ databases">
        <authorList>
            <person name="Feng H."/>
        </authorList>
    </citation>
    <scope>NUCLEOTIDE SEQUENCE [LARGE SCALE GENOMIC DNA]</scope>
    <source>
        <strain evidence="2">Gsoil 114</strain>
    </source>
</reference>
<dbReference type="Pfam" id="PF13076">
    <property type="entry name" value="Fur_reg_FbpA"/>
    <property type="match status" value="1"/>
</dbReference>
<sequence length="54" mass="6379">MGNLLRKSVELKKSQLIHKLLDLGVYKKYDKQLYELPLTVLEKEYQVMKGVQNN</sequence>
<dbReference type="Proteomes" id="UP000030588">
    <property type="component" value="Unassembled WGS sequence"/>
</dbReference>
<dbReference type="OrthoDB" id="2907485at2"/>
<proteinExistence type="predicted"/>
<dbReference type="AlphaFoldDB" id="A0A0A6VE63"/>
<evidence type="ECO:0000313" key="1">
    <source>
        <dbReference type="EMBL" id="KHD85861.1"/>
    </source>
</evidence>
<gene>
    <name evidence="2" type="primary">fbpA</name>
    <name evidence="2" type="ORF">G4D61_14855</name>
    <name evidence="1" type="ORF">NG54_06880</name>
</gene>
<reference evidence="1 3" key="1">
    <citation type="submission" date="2014-10" db="EMBL/GenBank/DDBJ databases">
        <title>Draft genome of phytase producing Bacillus ginsengihumi strain M2.11.</title>
        <authorList>
            <person name="Toymentseva A."/>
            <person name="Boulygina E.A."/>
            <person name="Kazakov S.V."/>
            <person name="Kayumov I."/>
            <person name="Suleimanova A.D."/>
            <person name="Mardanova A.M."/>
            <person name="Maria S.N."/>
            <person name="Sergey M.Y."/>
            <person name="Sharipova M.R."/>
        </authorList>
    </citation>
    <scope>NUCLEOTIDE SEQUENCE [LARGE SCALE GENOMIC DNA]</scope>
    <source>
        <strain evidence="1 3">M2.11</strain>
    </source>
</reference>
<keyword evidence="4" id="KW-1185">Reference proteome</keyword>
<dbReference type="EMBL" id="JAAIWK010000029">
    <property type="protein sequence ID" value="NEY21225.1"/>
    <property type="molecule type" value="Genomic_DNA"/>
</dbReference>